<gene>
    <name evidence="1" type="ORF">BJ989_002175</name>
</gene>
<accession>A0A7Y9UMY1</accession>
<dbReference type="Proteomes" id="UP000544110">
    <property type="component" value="Unassembled WGS sequence"/>
</dbReference>
<dbReference type="AlphaFoldDB" id="A0A7Y9UMY1"/>
<protein>
    <submittedName>
        <fullName evidence="1">Uncharacterized protein</fullName>
    </submittedName>
</protein>
<dbReference type="EMBL" id="JACCAC010000001">
    <property type="protein sequence ID" value="NYG55871.1"/>
    <property type="molecule type" value="Genomic_DNA"/>
</dbReference>
<reference evidence="1 2" key="1">
    <citation type="submission" date="2020-07" db="EMBL/GenBank/DDBJ databases">
        <title>Sequencing the genomes of 1000 actinobacteria strains.</title>
        <authorList>
            <person name="Klenk H.-P."/>
        </authorList>
    </citation>
    <scope>NUCLEOTIDE SEQUENCE [LARGE SCALE GENOMIC DNA]</scope>
    <source>
        <strain evidence="1 2">DSM 24552</strain>
    </source>
</reference>
<proteinExistence type="predicted"/>
<comment type="caution">
    <text evidence="1">The sequence shown here is derived from an EMBL/GenBank/DDBJ whole genome shotgun (WGS) entry which is preliminary data.</text>
</comment>
<evidence type="ECO:0000313" key="2">
    <source>
        <dbReference type="Proteomes" id="UP000544110"/>
    </source>
</evidence>
<sequence>MSAGCTAPHHPVDVDPFDLPEWLGEGAVTWTAEAGVREGHRVPGRLTGEGGADLPCDLLAVDAAYPAPVADEATRTAAHRAWHHGQVHLAEVGERLTLLVPGRGFAADDVLEAVARLARAVGSDPDRYAVLLRIGAPGRRRGGDGR</sequence>
<dbReference type="RefSeq" id="WP_179518241.1">
    <property type="nucleotide sequence ID" value="NZ_JACCAC010000001.1"/>
</dbReference>
<evidence type="ECO:0000313" key="1">
    <source>
        <dbReference type="EMBL" id="NYG55871.1"/>
    </source>
</evidence>
<keyword evidence="2" id="KW-1185">Reference proteome</keyword>
<organism evidence="1 2">
    <name type="scientific">Nocardioides perillae</name>
    <dbReference type="NCBI Taxonomy" id="1119534"/>
    <lineage>
        <taxon>Bacteria</taxon>
        <taxon>Bacillati</taxon>
        <taxon>Actinomycetota</taxon>
        <taxon>Actinomycetes</taxon>
        <taxon>Propionibacteriales</taxon>
        <taxon>Nocardioidaceae</taxon>
        <taxon>Nocardioides</taxon>
    </lineage>
</organism>
<name>A0A7Y9UMY1_9ACTN</name>